<comment type="cofactor">
    <cofactor evidence="1">
        <name>heme b</name>
        <dbReference type="ChEBI" id="CHEBI:60344"/>
    </cofactor>
</comment>
<evidence type="ECO:0000256" key="2">
    <source>
        <dbReference type="ARBA" id="ARBA00006873"/>
    </source>
</evidence>
<evidence type="ECO:0000313" key="6">
    <source>
        <dbReference type="EMBL" id="KAF5828413.1"/>
    </source>
</evidence>
<dbReference type="PROSITE" id="PS00435">
    <property type="entry name" value="PEROXIDASE_1"/>
    <property type="match status" value="2"/>
</dbReference>
<keyword evidence="7" id="KW-1185">Reference proteome</keyword>
<gene>
    <name evidence="6" type="ORF">DUNSADRAFT_17648</name>
</gene>
<dbReference type="EMBL" id="MU070306">
    <property type="protein sequence ID" value="KAF5828413.1"/>
    <property type="molecule type" value="Genomic_DNA"/>
</dbReference>
<dbReference type="Proteomes" id="UP000815325">
    <property type="component" value="Unassembled WGS sequence"/>
</dbReference>
<evidence type="ECO:0000256" key="4">
    <source>
        <dbReference type="ARBA" id="ARBA00023002"/>
    </source>
</evidence>
<keyword evidence="4" id="KW-0560">Oxidoreductase</keyword>
<dbReference type="InterPro" id="IPR010255">
    <property type="entry name" value="Haem_peroxidase_sf"/>
</dbReference>
<dbReference type="PANTHER" id="PTHR31356">
    <property type="entry name" value="THYLAKOID LUMENAL 29 KDA PROTEIN, CHLOROPLASTIC-RELATED"/>
    <property type="match status" value="1"/>
</dbReference>
<protein>
    <recommendedName>
        <fullName evidence="3">L-ascorbate peroxidase</fullName>
        <ecNumber evidence="3">1.11.1.11</ecNumber>
    </recommendedName>
</protein>
<dbReference type="InterPro" id="IPR044831">
    <property type="entry name" value="Ccp1-like"/>
</dbReference>
<organism evidence="6 7">
    <name type="scientific">Dunaliella salina</name>
    <name type="common">Green alga</name>
    <name type="synonym">Protococcus salinus</name>
    <dbReference type="NCBI Taxonomy" id="3046"/>
    <lineage>
        <taxon>Eukaryota</taxon>
        <taxon>Viridiplantae</taxon>
        <taxon>Chlorophyta</taxon>
        <taxon>core chlorophytes</taxon>
        <taxon>Chlorophyceae</taxon>
        <taxon>CS clade</taxon>
        <taxon>Chlamydomonadales</taxon>
        <taxon>Dunaliellaceae</taxon>
        <taxon>Dunaliella</taxon>
    </lineage>
</organism>
<dbReference type="Gene3D" id="1.10.420.10">
    <property type="entry name" value="Peroxidase, domain 2"/>
    <property type="match status" value="1"/>
</dbReference>
<sequence length="193" mass="20744">CLQLAKAIEGTLAGPAVSLADLVMLAGAHAVWQCNGPDILLRIGRPDAPGPDPEGRLPDENSSAALLKANFADKGFSARELVALSGAHTIGKHICWTTGEEGSPRSGCVTRPQGNKGFGGPYAFDNTYYKELLKKPWTNTKDSMASMIGLPSDHVLPDDEELQPIIQEYAKDQEAFFKDFSAAYVKLSELGIR</sequence>
<dbReference type="GO" id="GO:0004601">
    <property type="term" value="F:peroxidase activity"/>
    <property type="evidence" value="ECO:0007669"/>
    <property type="project" value="UniProtKB-KW"/>
</dbReference>
<reference evidence="6" key="1">
    <citation type="submission" date="2017-08" db="EMBL/GenBank/DDBJ databases">
        <authorList>
            <person name="Polle J.E."/>
            <person name="Barry K."/>
            <person name="Cushman J."/>
            <person name="Schmutz J."/>
            <person name="Tran D."/>
            <person name="Hathwaick L.T."/>
            <person name="Yim W.C."/>
            <person name="Jenkins J."/>
            <person name="Mckie-Krisberg Z.M."/>
            <person name="Prochnik S."/>
            <person name="Lindquist E."/>
            <person name="Dockter R.B."/>
            <person name="Adam C."/>
            <person name="Molina H."/>
            <person name="Bunkerborg J."/>
            <person name="Jin E."/>
            <person name="Buchheim M."/>
            <person name="Magnuson J."/>
        </authorList>
    </citation>
    <scope>NUCLEOTIDE SEQUENCE</scope>
    <source>
        <strain evidence="6">CCAP 19/18</strain>
    </source>
</reference>
<dbReference type="PROSITE" id="PS50873">
    <property type="entry name" value="PEROXIDASE_4"/>
    <property type="match status" value="1"/>
</dbReference>
<accession>A0ABQ7G1C6</accession>
<dbReference type="Gene3D" id="1.10.520.10">
    <property type="match status" value="1"/>
</dbReference>
<evidence type="ECO:0000256" key="3">
    <source>
        <dbReference type="ARBA" id="ARBA00012940"/>
    </source>
</evidence>
<dbReference type="InterPro" id="IPR019793">
    <property type="entry name" value="Peroxidases_heam-ligand_BS"/>
</dbReference>
<dbReference type="SUPFAM" id="SSF48113">
    <property type="entry name" value="Heme-dependent peroxidases"/>
    <property type="match status" value="1"/>
</dbReference>
<dbReference type="InterPro" id="IPR002207">
    <property type="entry name" value="Peroxidase_I"/>
</dbReference>
<dbReference type="PANTHER" id="PTHR31356:SF8">
    <property type="entry name" value="L-ASCORBATE PEROXIDASE 6-RELATED"/>
    <property type="match status" value="1"/>
</dbReference>
<name>A0ABQ7G1C6_DUNSA</name>
<evidence type="ECO:0000256" key="1">
    <source>
        <dbReference type="ARBA" id="ARBA00001970"/>
    </source>
</evidence>
<dbReference type="Pfam" id="PF00141">
    <property type="entry name" value="peroxidase"/>
    <property type="match status" value="1"/>
</dbReference>
<keyword evidence="6" id="KW-0575">Peroxidase</keyword>
<comment type="similarity">
    <text evidence="2">Belongs to the peroxidase family. Ascorbate peroxidase subfamily.</text>
</comment>
<dbReference type="InterPro" id="IPR002016">
    <property type="entry name" value="Haem_peroxidase"/>
</dbReference>
<dbReference type="PRINTS" id="PR00458">
    <property type="entry name" value="PEROXIDASE"/>
</dbReference>
<feature type="domain" description="Plant heme peroxidase family profile" evidence="5">
    <location>
        <begin position="3"/>
        <end position="193"/>
    </location>
</feature>
<proteinExistence type="inferred from homology"/>
<dbReference type="EC" id="1.11.1.11" evidence="3"/>
<comment type="caution">
    <text evidence="6">The sequence shown here is derived from an EMBL/GenBank/DDBJ whole genome shotgun (WGS) entry which is preliminary data.</text>
</comment>
<dbReference type="PRINTS" id="PR00459">
    <property type="entry name" value="ASPEROXIDASE"/>
</dbReference>
<evidence type="ECO:0000313" key="7">
    <source>
        <dbReference type="Proteomes" id="UP000815325"/>
    </source>
</evidence>
<feature type="non-terminal residue" evidence="6">
    <location>
        <position position="1"/>
    </location>
</feature>
<evidence type="ECO:0000259" key="5">
    <source>
        <dbReference type="PROSITE" id="PS50873"/>
    </source>
</evidence>